<keyword evidence="2" id="KW-1185">Reference proteome</keyword>
<evidence type="ECO:0000313" key="1">
    <source>
        <dbReference type="EMBL" id="KAK0039542.1"/>
    </source>
</evidence>
<dbReference type="EMBL" id="JASAOG010000440">
    <property type="protein sequence ID" value="KAK0039542.1"/>
    <property type="molecule type" value="Genomic_DNA"/>
</dbReference>
<proteinExistence type="predicted"/>
<reference evidence="1" key="1">
    <citation type="journal article" date="2023" name="PLoS Negl. Trop. Dis.">
        <title>A genome sequence for Biomphalaria pfeifferi, the major vector snail for the human-infecting parasite Schistosoma mansoni.</title>
        <authorList>
            <person name="Bu L."/>
            <person name="Lu L."/>
            <person name="Laidemitt M.R."/>
            <person name="Zhang S.M."/>
            <person name="Mutuku M."/>
            <person name="Mkoji G."/>
            <person name="Steinauer M."/>
            <person name="Loker E.S."/>
        </authorList>
    </citation>
    <scope>NUCLEOTIDE SEQUENCE</scope>
    <source>
        <strain evidence="1">KasaAsao</strain>
    </source>
</reference>
<dbReference type="Proteomes" id="UP001233172">
    <property type="component" value="Unassembled WGS sequence"/>
</dbReference>
<name>A0AAD8ETA3_BIOPF</name>
<organism evidence="1 2">
    <name type="scientific">Biomphalaria pfeifferi</name>
    <name type="common">Bloodfluke planorb</name>
    <name type="synonym">Freshwater snail</name>
    <dbReference type="NCBI Taxonomy" id="112525"/>
    <lineage>
        <taxon>Eukaryota</taxon>
        <taxon>Metazoa</taxon>
        <taxon>Spiralia</taxon>
        <taxon>Lophotrochozoa</taxon>
        <taxon>Mollusca</taxon>
        <taxon>Gastropoda</taxon>
        <taxon>Heterobranchia</taxon>
        <taxon>Euthyneura</taxon>
        <taxon>Panpulmonata</taxon>
        <taxon>Hygrophila</taxon>
        <taxon>Lymnaeoidea</taxon>
        <taxon>Planorbidae</taxon>
        <taxon>Biomphalaria</taxon>
    </lineage>
</organism>
<sequence>MESSFQNGWASKRAIAAINRTTRQIYEFYRLRDATPFGDKSPVRLKLGGADTKSIKFIGGLDHFYFSKFADNTRKPMREFFVQRYFENGAALFGRESTDEMEDFRAVAGDKLKNFTDRQVKTIIQSSVARVRNWAHLGSLNQAQIKLARIVATLDSRTTEICRGLDGKIIRVGVANETVQRLNQLEPGEFAKELYESEIGKAISKEPVKTISKFIEKDGKTISEKPDAAFRLFTRIVERD</sequence>
<accession>A0AAD8ETA3</accession>
<protein>
    <submittedName>
        <fullName evidence="1">DUF935 family protein</fullName>
    </submittedName>
</protein>
<dbReference type="AlphaFoldDB" id="A0AAD8ETA3"/>
<evidence type="ECO:0000313" key="2">
    <source>
        <dbReference type="Proteomes" id="UP001233172"/>
    </source>
</evidence>
<gene>
    <name evidence="1" type="ORF">Bpfe_031027</name>
</gene>
<reference evidence="1" key="2">
    <citation type="submission" date="2023-04" db="EMBL/GenBank/DDBJ databases">
        <authorList>
            <person name="Bu L."/>
            <person name="Lu L."/>
            <person name="Laidemitt M.R."/>
            <person name="Zhang S.M."/>
            <person name="Mutuku M."/>
            <person name="Mkoji G."/>
            <person name="Steinauer M."/>
            <person name="Loker E.S."/>
        </authorList>
    </citation>
    <scope>NUCLEOTIDE SEQUENCE</scope>
    <source>
        <strain evidence="1">KasaAsao</strain>
        <tissue evidence="1">Whole Snail</tissue>
    </source>
</reference>
<comment type="caution">
    <text evidence="1">The sequence shown here is derived from an EMBL/GenBank/DDBJ whole genome shotgun (WGS) entry which is preliminary data.</text>
</comment>